<evidence type="ECO:0000259" key="1">
    <source>
        <dbReference type="SMART" id="SM00974"/>
    </source>
</evidence>
<evidence type="ECO:0000313" key="2">
    <source>
        <dbReference type="EMBL" id="EFW89337.1"/>
    </source>
</evidence>
<accession>E8JN70</accession>
<gene>
    <name evidence="2" type="ORF">HMPREF0819_0443</name>
</gene>
<dbReference type="HOGENOM" id="CLU_042626_0_0_9"/>
<sequence length="400" mass="46170">MQEMANREYRTVDDIFNDPDLEELLKPIEKNTKKSVVIDPDVRELQEIENWYKENGRKPEKSRVDLKERSLFNKLNRLIGSYDKLKDFDTYGLLVQESPDVYDQLADEVKQDVNTKSFNSLDDILNDDSVLFSGLDENNSFNVNLFNTEKVTRKQENNPEKRAQRQKMDDFGQYSTKFKQVQKELASGKRQLVSFKDYAILLHHYYVLKGQLIYIDAFGEEESKNNKNGVYNDKRVHVVYENGTESNVLYRGLAASLYGRGGKMVTDVETGTIELTADDYPTGYIYILKSLSKDPQISNIKSLYKVGFTAGSVKKRIANAENESTYLYAPVKLIEQIQIINLNPEVLETAIHHALTDYRLEVEIKAPNGKNITPREWFVIDLPKIEDIINHIVARLQSEQ</sequence>
<dbReference type="Pfam" id="PF13455">
    <property type="entry name" value="MUG113"/>
    <property type="match status" value="1"/>
</dbReference>
<dbReference type="InterPro" id="IPR018306">
    <property type="entry name" value="Phage_T5_Orf172_DNA-bd"/>
</dbReference>
<dbReference type="eggNOG" id="COG0226">
    <property type="taxonomic scope" value="Bacteria"/>
</dbReference>
<proteinExistence type="predicted"/>
<dbReference type="Proteomes" id="UP000005699">
    <property type="component" value="Unassembled WGS sequence"/>
</dbReference>
<protein>
    <recommendedName>
        <fullName evidence="1">Bacteriophage T5 Orf172 DNA-binding domain-containing protein</fullName>
    </recommendedName>
</protein>
<evidence type="ECO:0000313" key="3">
    <source>
        <dbReference type="Proteomes" id="UP000005699"/>
    </source>
</evidence>
<dbReference type="RefSeq" id="WP_004231625.1">
    <property type="nucleotide sequence ID" value="NZ_GL698429.1"/>
</dbReference>
<dbReference type="SMART" id="SM00974">
    <property type="entry name" value="T5orf172"/>
    <property type="match status" value="1"/>
</dbReference>
<comment type="caution">
    <text evidence="2">The sequence shown here is derived from an EMBL/GenBank/DDBJ whole genome shotgun (WGS) entry which is preliminary data.</text>
</comment>
<name>E8JN70_STREI</name>
<feature type="domain" description="Bacteriophage T5 Orf172 DNA-binding" evidence="1">
    <location>
        <begin position="298"/>
        <end position="392"/>
    </location>
</feature>
<reference evidence="2 3" key="1">
    <citation type="submission" date="2010-12" db="EMBL/GenBank/DDBJ databases">
        <authorList>
            <person name="Muzny D."/>
            <person name="Qin X."/>
            <person name="Deng J."/>
            <person name="Jiang H."/>
            <person name="Liu Y."/>
            <person name="Qu J."/>
            <person name="Song X.-Z."/>
            <person name="Zhang L."/>
            <person name="Thornton R."/>
            <person name="Coyle M."/>
            <person name="Francisco L."/>
            <person name="Jackson L."/>
            <person name="Javaid M."/>
            <person name="Korchina V."/>
            <person name="Kovar C."/>
            <person name="Mata R."/>
            <person name="Mathew T."/>
            <person name="Ngo R."/>
            <person name="Nguyen L."/>
            <person name="Nguyen N."/>
            <person name="Okwuonu G."/>
            <person name="Ongeri F."/>
            <person name="Pham C."/>
            <person name="Simmons D."/>
            <person name="Wilczek-Boney K."/>
            <person name="Hale W."/>
            <person name="Jakkamsetti A."/>
            <person name="Pham P."/>
            <person name="Ruth R."/>
            <person name="San Lucas F."/>
            <person name="Warren J."/>
            <person name="Zhang J."/>
            <person name="Zhao Z."/>
            <person name="Zhou C."/>
            <person name="Zhu D."/>
            <person name="Lee S."/>
            <person name="Bess C."/>
            <person name="Blankenburg K."/>
            <person name="Forbes L."/>
            <person name="Fu Q."/>
            <person name="Gubbala S."/>
            <person name="Hirani K."/>
            <person name="Jayaseelan J.C."/>
            <person name="Lara F."/>
            <person name="Munidasa M."/>
            <person name="Palculict T."/>
            <person name="Patil S."/>
            <person name="Pu L.-L."/>
            <person name="Saada N."/>
            <person name="Tang L."/>
            <person name="Weissenberger G."/>
            <person name="Zhu Y."/>
            <person name="Hemphill L."/>
            <person name="Shang Y."/>
            <person name="Youmans B."/>
            <person name="Ayvaz T."/>
            <person name="Ross M."/>
            <person name="Santibanez J."/>
            <person name="Aqrawi P."/>
            <person name="Gross S."/>
            <person name="Joshi V."/>
            <person name="Fowler G."/>
            <person name="Nazareth L."/>
            <person name="Reid J."/>
            <person name="Worley K."/>
            <person name="Petrosino J."/>
            <person name="Highlander S."/>
            <person name="Gibbs R."/>
        </authorList>
    </citation>
    <scope>NUCLEOTIDE SEQUENCE [LARGE SCALE GENOMIC DNA]</scope>
    <source>
        <strain evidence="2 3">ATCC 9812</strain>
    </source>
</reference>
<dbReference type="AlphaFoldDB" id="E8JN70"/>
<organism evidence="2 3">
    <name type="scientific">Streptococcus equinus ATCC 9812</name>
    <dbReference type="NCBI Taxonomy" id="525379"/>
    <lineage>
        <taxon>Bacteria</taxon>
        <taxon>Bacillati</taxon>
        <taxon>Bacillota</taxon>
        <taxon>Bacilli</taxon>
        <taxon>Lactobacillales</taxon>
        <taxon>Streptococcaceae</taxon>
        <taxon>Streptococcus</taxon>
    </lineage>
</organism>
<dbReference type="EMBL" id="AEVB01000010">
    <property type="protein sequence ID" value="EFW89337.1"/>
    <property type="molecule type" value="Genomic_DNA"/>
</dbReference>